<accession>A0A1A0RGJ0</accession>
<organism evidence="1 2">
    <name type="scientific">Mycolicibacterium peregrinum</name>
    <name type="common">Mycobacterium peregrinum</name>
    <dbReference type="NCBI Taxonomy" id="43304"/>
    <lineage>
        <taxon>Bacteria</taxon>
        <taxon>Bacillati</taxon>
        <taxon>Actinomycetota</taxon>
        <taxon>Actinomycetes</taxon>
        <taxon>Mycobacteriales</taxon>
        <taxon>Mycobacteriaceae</taxon>
        <taxon>Mycolicibacterium</taxon>
    </lineage>
</organism>
<name>A0A1A0RGJ0_MYCPR</name>
<dbReference type="EMBL" id="LZSO01000009">
    <property type="protein sequence ID" value="OBB33213.1"/>
    <property type="molecule type" value="Genomic_DNA"/>
</dbReference>
<protein>
    <submittedName>
        <fullName evidence="1">Uncharacterized protein</fullName>
    </submittedName>
</protein>
<dbReference type="AlphaFoldDB" id="A0A1A0RGJ0"/>
<reference evidence="2" key="1">
    <citation type="submission" date="2016-06" db="EMBL/GenBank/DDBJ databases">
        <authorList>
            <person name="Sutton G."/>
            <person name="Brinkac L."/>
            <person name="Sanka R."/>
            <person name="Adams M."/>
            <person name="Lau E."/>
            <person name="Mehaffy C."/>
            <person name="Tameris M."/>
            <person name="Hatherill M."/>
            <person name="Hanekom W."/>
            <person name="Mahomed H."/>
            <person name="Mcshane H."/>
        </authorList>
    </citation>
    <scope>NUCLEOTIDE SEQUENCE [LARGE SCALE GENOMIC DNA]</scope>
    <source>
        <strain evidence="2">852002-51209_SCH5440388</strain>
    </source>
</reference>
<dbReference type="Proteomes" id="UP000093902">
    <property type="component" value="Unassembled WGS sequence"/>
</dbReference>
<gene>
    <name evidence="1" type="ORF">A5792_12510</name>
</gene>
<sequence length="85" mass="9392">MIGLEVTLSALRWINITGRDVSAEIEPVQLRDQTIHVGDHVLIDGAEQIITGIELVDDRAQRIANLALMLSDPHQRSTLTLPRNG</sequence>
<comment type="caution">
    <text evidence="1">The sequence shown here is derived from an EMBL/GenBank/DDBJ whole genome shotgun (WGS) entry which is preliminary data.</text>
</comment>
<dbReference type="RefSeq" id="WP_064930042.1">
    <property type="nucleotide sequence ID" value="NZ_LZSO01000009.1"/>
</dbReference>
<proteinExistence type="predicted"/>
<dbReference type="STRING" id="43304.GCA_001403655_02752"/>
<evidence type="ECO:0000313" key="2">
    <source>
        <dbReference type="Proteomes" id="UP000093902"/>
    </source>
</evidence>
<evidence type="ECO:0000313" key="1">
    <source>
        <dbReference type="EMBL" id="OBB33213.1"/>
    </source>
</evidence>